<feature type="binding site" evidence="8">
    <location>
        <position position="103"/>
    </location>
    <ligand>
        <name>Zn(2+)</name>
        <dbReference type="ChEBI" id="CHEBI:29105"/>
    </ligand>
</feature>
<dbReference type="GO" id="GO:0006012">
    <property type="term" value="P:galactose metabolic process"/>
    <property type="evidence" value="ECO:0007669"/>
    <property type="project" value="UniProtKB-UniRule"/>
</dbReference>
<feature type="binding site" evidence="8">
    <location>
        <position position="44"/>
    </location>
    <ligand>
        <name>Zn(2+)</name>
        <dbReference type="ChEBI" id="CHEBI:29105"/>
    </ligand>
</feature>
<dbReference type="InterPro" id="IPR005849">
    <property type="entry name" value="GalP_Utransf_N"/>
</dbReference>
<dbReference type="PANTHER" id="PTHR42763">
    <property type="entry name" value="ADP-GLUCOSE PHOSPHORYLASE"/>
    <property type="match status" value="1"/>
</dbReference>
<feature type="domain" description="Galactose-1-phosphate uridyl transferase C-terminal" evidence="10">
    <location>
        <begin position="178"/>
        <end position="296"/>
    </location>
</feature>
<keyword evidence="4 8" id="KW-0479">Metal-binding</keyword>
<dbReference type="PANTHER" id="PTHR42763:SF1">
    <property type="entry name" value="UDP-GLUCOSE--HEXOSE-1-PHOSPHATE URIDYLYLTRANSFERASE"/>
    <property type="match status" value="1"/>
</dbReference>
<dbReference type="Gene3D" id="3.30.428.10">
    <property type="entry name" value="HIT-like"/>
    <property type="match status" value="2"/>
</dbReference>
<gene>
    <name evidence="11" type="primary">galT</name>
    <name evidence="11" type="ORF">COW11_03735</name>
</gene>
<name>A0A2J0LNN6_9BACT</name>
<dbReference type="InterPro" id="IPR005850">
    <property type="entry name" value="GalP_Utransf_C"/>
</dbReference>
<evidence type="ECO:0000313" key="12">
    <source>
        <dbReference type="Proteomes" id="UP000231267"/>
    </source>
</evidence>
<reference evidence="11 12" key="1">
    <citation type="submission" date="2017-09" db="EMBL/GenBank/DDBJ databases">
        <title>Depth-based differentiation of microbial function through sediment-hosted aquifers and enrichment of novel symbionts in the deep terrestrial subsurface.</title>
        <authorList>
            <person name="Probst A.J."/>
            <person name="Ladd B."/>
            <person name="Jarett J.K."/>
            <person name="Geller-Mcgrath D.E."/>
            <person name="Sieber C.M."/>
            <person name="Emerson J.B."/>
            <person name="Anantharaman K."/>
            <person name="Thomas B.C."/>
            <person name="Malmstrom R."/>
            <person name="Stieglmeier M."/>
            <person name="Klingl A."/>
            <person name="Woyke T."/>
            <person name="Ryan C.M."/>
            <person name="Banfield J.F."/>
        </authorList>
    </citation>
    <scope>NUCLEOTIDE SEQUENCE [LARGE SCALE GENOMIC DNA]</scope>
    <source>
        <strain evidence="11">CG12_big_fil_rev_8_21_14_0_65_43_15</strain>
    </source>
</reference>
<comment type="similarity">
    <text evidence="1">Belongs to the galactose-1-phosphate uridylyltransferase type 1 family.</text>
</comment>
<dbReference type="Pfam" id="PF01087">
    <property type="entry name" value="GalP_UDP_transf"/>
    <property type="match status" value="1"/>
</dbReference>
<dbReference type="InterPro" id="IPR036265">
    <property type="entry name" value="HIT-like_sf"/>
</dbReference>
<evidence type="ECO:0000256" key="6">
    <source>
        <dbReference type="ARBA" id="ARBA00023277"/>
    </source>
</evidence>
<evidence type="ECO:0000259" key="10">
    <source>
        <dbReference type="Pfam" id="PF02744"/>
    </source>
</evidence>
<comment type="cofactor">
    <cofactor evidence="8">
        <name>Zn(2+)</name>
        <dbReference type="ChEBI" id="CHEBI:29105"/>
    </cofactor>
    <text evidence="8">Binds 1 zinc ion per subunit.</text>
</comment>
<evidence type="ECO:0000259" key="9">
    <source>
        <dbReference type="Pfam" id="PF01087"/>
    </source>
</evidence>
<dbReference type="GO" id="GO:0008270">
    <property type="term" value="F:zinc ion binding"/>
    <property type="evidence" value="ECO:0007669"/>
    <property type="project" value="InterPro"/>
</dbReference>
<dbReference type="InterPro" id="IPR001937">
    <property type="entry name" value="GalP_UDPtransf1"/>
</dbReference>
<keyword evidence="5 8" id="KW-0862">Zinc</keyword>
<evidence type="ECO:0000313" key="11">
    <source>
        <dbReference type="EMBL" id="PIW66356.1"/>
    </source>
</evidence>
<evidence type="ECO:0000256" key="3">
    <source>
        <dbReference type="ARBA" id="ARBA00022695"/>
    </source>
</evidence>
<dbReference type="SUPFAM" id="SSF54197">
    <property type="entry name" value="HIT-like"/>
    <property type="match status" value="2"/>
</dbReference>
<dbReference type="Pfam" id="PF02744">
    <property type="entry name" value="GalP_UDP_tr_C"/>
    <property type="match status" value="1"/>
</dbReference>
<keyword evidence="3 11" id="KW-0548">Nucleotidyltransferase</keyword>
<accession>A0A2J0LNN6</accession>
<dbReference type="NCBIfam" id="TIGR00209">
    <property type="entry name" value="galT_1"/>
    <property type="match status" value="1"/>
</dbReference>
<evidence type="ECO:0000256" key="1">
    <source>
        <dbReference type="ARBA" id="ARBA00010951"/>
    </source>
</evidence>
<feature type="domain" description="Galactose-1-phosphate uridyl transferase N-terminal" evidence="9">
    <location>
        <begin position="3"/>
        <end position="165"/>
    </location>
</feature>
<proteinExistence type="inferred from homology"/>
<dbReference type="UniPathway" id="UPA00214"/>
<comment type="caution">
    <text evidence="11">The sequence shown here is derived from an EMBL/GenBank/DDBJ whole genome shotgun (WGS) entry which is preliminary data.</text>
</comment>
<dbReference type="EC" id="2.7.7.12" evidence="7"/>
<evidence type="ECO:0000256" key="2">
    <source>
        <dbReference type="ARBA" id="ARBA00022679"/>
    </source>
</evidence>
<dbReference type="AlphaFoldDB" id="A0A2J0LNN6"/>
<keyword evidence="6" id="KW-0119">Carbohydrate metabolism</keyword>
<feature type="binding site" evidence="8">
    <location>
        <position position="41"/>
    </location>
    <ligand>
        <name>Zn(2+)</name>
        <dbReference type="ChEBI" id="CHEBI:29105"/>
    </ligand>
</feature>
<sequence length="337" mass="38251">MPQLRKDPIIGRWVIIAIERAKRPGDFGVFPDKEDIAQDKCPFCAGHEHLAPPEIFSARGVRVVPSIAPILRIEGELDRHGLGIYDAMNGIGAHEIIIEAPQHISNTAQLPVEQVEAVIATQIERIKDLHNDNRFKYVLVFKNYGHAAGGSRINHARSQIIATPVNPKRVKEELAGAMKYFELKERCIFCDIIKQELAEGTRIIAEIDGFVVLSPFAARFPFETWVLPKKHSCDFYKLDKKEFSKLAAALKVALSKLSKALNDPPYNYVIHTAPFRNTHKPGYWRTIDHDYHWHIEIIPRLTHMAGFEWGTGFYINPTPPEDAARFMKETICDAEVK</sequence>
<organism evidence="11 12">
    <name type="scientific">Candidatus Taenaricola geysiri</name>
    <dbReference type="NCBI Taxonomy" id="1974752"/>
    <lineage>
        <taxon>Bacteria</taxon>
        <taxon>Pseudomonadati</taxon>
        <taxon>Candidatus Omnitrophota</taxon>
        <taxon>Candidatus Taenaricola</taxon>
    </lineage>
</organism>
<protein>
    <recommendedName>
        <fullName evidence="7">Galactose-1-phosphate uridylyltransferase</fullName>
        <ecNumber evidence="7">2.7.7.12</ecNumber>
    </recommendedName>
</protein>
<dbReference type="Proteomes" id="UP000231267">
    <property type="component" value="Unassembled WGS sequence"/>
</dbReference>
<dbReference type="InterPro" id="IPR053177">
    <property type="entry name" value="ADP-glucose_phosphorylase"/>
</dbReference>
<feature type="binding site" evidence="8">
    <location>
        <position position="155"/>
    </location>
    <ligand>
        <name>Zn(2+)</name>
        <dbReference type="ChEBI" id="CHEBI:29105"/>
    </ligand>
</feature>
<evidence type="ECO:0000256" key="7">
    <source>
        <dbReference type="NCBIfam" id="TIGR00209"/>
    </source>
</evidence>
<evidence type="ECO:0000256" key="8">
    <source>
        <dbReference type="PIRSR" id="PIRSR000808-3"/>
    </source>
</evidence>
<dbReference type="PIRSF" id="PIRSF000808">
    <property type="entry name" value="GalT"/>
    <property type="match status" value="1"/>
</dbReference>
<evidence type="ECO:0000256" key="5">
    <source>
        <dbReference type="ARBA" id="ARBA00022833"/>
    </source>
</evidence>
<dbReference type="EMBL" id="PFGP01000091">
    <property type="protein sequence ID" value="PIW66356.1"/>
    <property type="molecule type" value="Genomic_DNA"/>
</dbReference>
<dbReference type="GO" id="GO:0008108">
    <property type="term" value="F:UDP-glucose:hexose-1-phosphate uridylyltransferase activity"/>
    <property type="evidence" value="ECO:0007669"/>
    <property type="project" value="UniProtKB-UniRule"/>
</dbReference>
<evidence type="ECO:0000256" key="4">
    <source>
        <dbReference type="ARBA" id="ARBA00022723"/>
    </source>
</evidence>
<keyword evidence="2 11" id="KW-0808">Transferase</keyword>